<reference evidence="1 2" key="1">
    <citation type="journal article" date="2016" name="Nat. Commun.">
        <title>Thousands of microbial genomes shed light on interconnected biogeochemical processes in an aquifer system.</title>
        <authorList>
            <person name="Anantharaman K."/>
            <person name="Brown C.T."/>
            <person name="Hug L.A."/>
            <person name="Sharon I."/>
            <person name="Castelle C.J."/>
            <person name="Probst A.J."/>
            <person name="Thomas B.C."/>
            <person name="Singh A."/>
            <person name="Wilkins M.J."/>
            <person name="Karaoz U."/>
            <person name="Brodie E.L."/>
            <person name="Williams K.H."/>
            <person name="Hubbard S.S."/>
            <person name="Banfield J.F."/>
        </authorList>
    </citation>
    <scope>NUCLEOTIDE SEQUENCE [LARGE SCALE GENOMIC DNA]</scope>
</reference>
<evidence type="ECO:0000313" key="1">
    <source>
        <dbReference type="EMBL" id="OGW95159.1"/>
    </source>
</evidence>
<proteinExistence type="predicted"/>
<dbReference type="AlphaFoldDB" id="A0A1G1KRH6"/>
<name>A0A1G1KRH6_9BACT</name>
<dbReference type="EMBL" id="MHFR01000068">
    <property type="protein sequence ID" value="OGW95159.1"/>
    <property type="molecule type" value="Genomic_DNA"/>
</dbReference>
<comment type="caution">
    <text evidence="1">The sequence shown here is derived from an EMBL/GenBank/DDBJ whole genome shotgun (WGS) entry which is preliminary data.</text>
</comment>
<sequence length="132" mass="15216">MPNLCQNFRLLSEYFMTILGENFTTEILHEINLFSSKCFTTVLGFFQTTNYNDIPPPQGDGRKKSFSLAKILLEIFKQIAGKELIGLGFVKLLSFLSFLPFTRIPAFTETTQIRRDRTTELTLGNKKRLLNR</sequence>
<accession>A0A1G1KRH6</accession>
<dbReference type="Proteomes" id="UP000178187">
    <property type="component" value="Unassembled WGS sequence"/>
</dbReference>
<evidence type="ECO:0000313" key="2">
    <source>
        <dbReference type="Proteomes" id="UP000178187"/>
    </source>
</evidence>
<organism evidence="1 2">
    <name type="scientific">Candidatus Danuiimicrobium aquiferis</name>
    <dbReference type="NCBI Taxonomy" id="1801832"/>
    <lineage>
        <taxon>Bacteria</taxon>
        <taxon>Pseudomonadati</taxon>
        <taxon>Candidatus Omnitrophota</taxon>
        <taxon>Candidatus Danuiimicrobium</taxon>
    </lineage>
</organism>
<protein>
    <submittedName>
        <fullName evidence="1">Uncharacterized protein</fullName>
    </submittedName>
</protein>
<gene>
    <name evidence="1" type="ORF">A3G33_04310</name>
</gene>